<sequence>MVAGIASALFKTNSDKLTTSGHGCIDIRKQKGSDCNLPR</sequence>
<dbReference type="Proteomes" id="UP000515153">
    <property type="component" value="Unplaced"/>
</dbReference>
<name>A0A6P8BAZ4_PYRGI</name>
<dbReference type="RefSeq" id="XP_030984336.1">
    <property type="nucleotide sequence ID" value="XM_031124439.1"/>
</dbReference>
<dbReference type="AlphaFoldDB" id="A0A6P8BAZ4"/>
<evidence type="ECO:0000313" key="2">
    <source>
        <dbReference type="RefSeq" id="XP_030984336.1"/>
    </source>
</evidence>
<evidence type="ECO:0000313" key="1">
    <source>
        <dbReference type="Proteomes" id="UP000515153"/>
    </source>
</evidence>
<organism evidence="1 2">
    <name type="scientific">Pyricularia grisea</name>
    <name type="common">Crabgrass-specific blast fungus</name>
    <name type="synonym">Magnaporthe grisea</name>
    <dbReference type="NCBI Taxonomy" id="148305"/>
    <lineage>
        <taxon>Eukaryota</taxon>
        <taxon>Fungi</taxon>
        <taxon>Dikarya</taxon>
        <taxon>Ascomycota</taxon>
        <taxon>Pezizomycotina</taxon>
        <taxon>Sordariomycetes</taxon>
        <taxon>Sordariomycetidae</taxon>
        <taxon>Magnaporthales</taxon>
        <taxon>Pyriculariaceae</taxon>
        <taxon>Pyricularia</taxon>
    </lineage>
</organism>
<reference evidence="2" key="2">
    <citation type="submission" date="2019-10" db="EMBL/GenBank/DDBJ databases">
        <authorList>
            <consortium name="NCBI Genome Project"/>
        </authorList>
    </citation>
    <scope>NUCLEOTIDE SEQUENCE</scope>
    <source>
        <strain evidence="2">NI907</strain>
    </source>
</reference>
<keyword evidence="1" id="KW-1185">Reference proteome</keyword>
<reference evidence="2" key="3">
    <citation type="submission" date="2025-08" db="UniProtKB">
        <authorList>
            <consortium name="RefSeq"/>
        </authorList>
    </citation>
    <scope>IDENTIFICATION</scope>
    <source>
        <strain evidence="2">NI907</strain>
    </source>
</reference>
<gene>
    <name evidence="2" type="ORF">PgNI_04392</name>
</gene>
<reference evidence="2" key="1">
    <citation type="journal article" date="2019" name="Mol. Biol. Evol.">
        <title>Blast fungal genomes show frequent chromosomal changes, gene gains and losses, and effector gene turnover.</title>
        <authorList>
            <person name="Gomez Luciano L.B."/>
            <person name="Jason Tsai I."/>
            <person name="Chuma I."/>
            <person name="Tosa Y."/>
            <person name="Chen Y.H."/>
            <person name="Li J.Y."/>
            <person name="Li M.Y."/>
            <person name="Jade Lu M.Y."/>
            <person name="Nakayashiki H."/>
            <person name="Li W.H."/>
        </authorList>
    </citation>
    <scope>NUCLEOTIDE SEQUENCE</scope>
    <source>
        <strain evidence="2">NI907</strain>
    </source>
</reference>
<protein>
    <submittedName>
        <fullName evidence="2">Uncharacterized protein</fullName>
    </submittedName>
</protein>
<proteinExistence type="predicted"/>
<accession>A0A6P8BAZ4</accession>
<dbReference type="GeneID" id="41959348"/>
<dbReference type="KEGG" id="pgri:PgNI_04392"/>